<organism evidence="2 3">
    <name type="scientific">Cercospora zeae-maydis SCOH1-5</name>
    <dbReference type="NCBI Taxonomy" id="717836"/>
    <lineage>
        <taxon>Eukaryota</taxon>
        <taxon>Fungi</taxon>
        <taxon>Dikarya</taxon>
        <taxon>Ascomycota</taxon>
        <taxon>Pezizomycotina</taxon>
        <taxon>Dothideomycetes</taxon>
        <taxon>Dothideomycetidae</taxon>
        <taxon>Mycosphaerellales</taxon>
        <taxon>Mycosphaerellaceae</taxon>
        <taxon>Cercospora</taxon>
    </lineage>
</organism>
<feature type="compositionally biased region" description="Low complexity" evidence="1">
    <location>
        <begin position="82"/>
        <end position="92"/>
    </location>
</feature>
<dbReference type="AlphaFoldDB" id="A0A6A6F1H5"/>
<evidence type="ECO:0000313" key="2">
    <source>
        <dbReference type="EMBL" id="KAF2207283.1"/>
    </source>
</evidence>
<evidence type="ECO:0000256" key="1">
    <source>
        <dbReference type="SAM" id="MobiDB-lite"/>
    </source>
</evidence>
<evidence type="ECO:0000313" key="3">
    <source>
        <dbReference type="Proteomes" id="UP000799539"/>
    </source>
</evidence>
<reference evidence="2" key="1">
    <citation type="journal article" date="2020" name="Stud. Mycol.">
        <title>101 Dothideomycetes genomes: a test case for predicting lifestyles and emergence of pathogens.</title>
        <authorList>
            <person name="Haridas S."/>
            <person name="Albert R."/>
            <person name="Binder M."/>
            <person name="Bloem J."/>
            <person name="Labutti K."/>
            <person name="Salamov A."/>
            <person name="Andreopoulos B."/>
            <person name="Baker S."/>
            <person name="Barry K."/>
            <person name="Bills G."/>
            <person name="Bluhm B."/>
            <person name="Cannon C."/>
            <person name="Castanera R."/>
            <person name="Culley D."/>
            <person name="Daum C."/>
            <person name="Ezra D."/>
            <person name="Gonzalez J."/>
            <person name="Henrissat B."/>
            <person name="Kuo A."/>
            <person name="Liang C."/>
            <person name="Lipzen A."/>
            <person name="Lutzoni F."/>
            <person name="Magnuson J."/>
            <person name="Mondo S."/>
            <person name="Nolan M."/>
            <person name="Ohm R."/>
            <person name="Pangilinan J."/>
            <person name="Park H.-J."/>
            <person name="Ramirez L."/>
            <person name="Alfaro M."/>
            <person name="Sun H."/>
            <person name="Tritt A."/>
            <person name="Yoshinaga Y."/>
            <person name="Zwiers L.-H."/>
            <person name="Turgeon B."/>
            <person name="Goodwin S."/>
            <person name="Spatafora J."/>
            <person name="Crous P."/>
            <person name="Grigoriev I."/>
        </authorList>
    </citation>
    <scope>NUCLEOTIDE SEQUENCE</scope>
    <source>
        <strain evidence="2">SCOH1-5</strain>
    </source>
</reference>
<dbReference type="OrthoDB" id="10524649at2759"/>
<accession>A0A6A6F1H5</accession>
<dbReference type="EMBL" id="ML992705">
    <property type="protein sequence ID" value="KAF2207283.1"/>
    <property type="molecule type" value="Genomic_DNA"/>
</dbReference>
<feature type="region of interest" description="Disordered" evidence="1">
    <location>
        <begin position="77"/>
        <end position="96"/>
    </location>
</feature>
<keyword evidence="3" id="KW-1185">Reference proteome</keyword>
<name>A0A6A6F1H5_9PEZI</name>
<gene>
    <name evidence="2" type="ORF">CERZMDRAFT_107837</name>
</gene>
<dbReference type="Proteomes" id="UP000799539">
    <property type="component" value="Unassembled WGS sequence"/>
</dbReference>
<proteinExistence type="predicted"/>
<protein>
    <submittedName>
        <fullName evidence="2">Uncharacterized protein</fullName>
    </submittedName>
</protein>
<sequence length="179" mass="20324">MCQYYRWLCVPCLATNDVVARCKSNLQHQLGDPCARTSTLPLPADAPKLVCQNCNNGQYYRQPGNAAPTDPQIHFEQQRHLQSQPSVSSSSPHTGNPLTCHFPADHDAFWLNPALRFPDCDSKLRNYNEEREKVFALAARHEKDVQIERDSGGAEQNSTLRCPAWEDSWSRLRATCRKL</sequence>